<keyword evidence="4" id="KW-0456">Lyase</keyword>
<evidence type="ECO:0000256" key="3">
    <source>
        <dbReference type="ARBA" id="ARBA00022833"/>
    </source>
</evidence>
<name>A0A8G0ZW60_9RHOB</name>
<evidence type="ECO:0000313" key="6">
    <source>
        <dbReference type="EMBL" id="QYZ69129.1"/>
    </source>
</evidence>
<keyword evidence="3" id="KW-0862">Zinc</keyword>
<keyword evidence="2" id="KW-0479">Metal-binding</keyword>
<dbReference type="InterPro" id="IPR011057">
    <property type="entry name" value="Mss4-like_sf"/>
</dbReference>
<dbReference type="InterPro" id="IPR006913">
    <property type="entry name" value="CENP-V/GFA"/>
</dbReference>
<dbReference type="KEGG" id="nsm:JO391_15480"/>
<evidence type="ECO:0000313" key="7">
    <source>
        <dbReference type="Proteomes" id="UP000826300"/>
    </source>
</evidence>
<dbReference type="EMBL" id="CP069370">
    <property type="protein sequence ID" value="QYZ69129.1"/>
    <property type="molecule type" value="Genomic_DNA"/>
</dbReference>
<dbReference type="PROSITE" id="PS51891">
    <property type="entry name" value="CENP_V_GFA"/>
    <property type="match status" value="1"/>
</dbReference>
<dbReference type="Gene3D" id="3.90.1590.10">
    <property type="entry name" value="glutathione-dependent formaldehyde- activating enzyme (gfa)"/>
    <property type="match status" value="1"/>
</dbReference>
<organism evidence="6 7">
    <name type="scientific">Neotabrizicola shimadae</name>
    <dbReference type="NCBI Taxonomy" id="2807096"/>
    <lineage>
        <taxon>Bacteria</taxon>
        <taxon>Pseudomonadati</taxon>
        <taxon>Pseudomonadota</taxon>
        <taxon>Alphaproteobacteria</taxon>
        <taxon>Rhodobacterales</taxon>
        <taxon>Paracoccaceae</taxon>
        <taxon>Neotabrizicola</taxon>
    </lineage>
</organism>
<reference evidence="6" key="1">
    <citation type="submission" date="2021-02" db="EMBL/GenBank/DDBJ databases">
        <title>Rhodobacter shimadae sp. nov., an aerobic anoxygenic phototrophic bacterium isolated from a hot spring.</title>
        <authorList>
            <person name="Muramatsu S."/>
            <person name="Haruta S."/>
            <person name="Hirose S."/>
            <person name="Hanada S."/>
        </authorList>
    </citation>
    <scope>NUCLEOTIDE SEQUENCE</scope>
    <source>
        <strain evidence="6">N10</strain>
    </source>
</reference>
<evidence type="ECO:0000256" key="4">
    <source>
        <dbReference type="ARBA" id="ARBA00023239"/>
    </source>
</evidence>
<dbReference type="RefSeq" id="WP_220661349.1">
    <property type="nucleotide sequence ID" value="NZ_CP069370.1"/>
</dbReference>
<dbReference type="SUPFAM" id="SSF51316">
    <property type="entry name" value="Mss4-like"/>
    <property type="match status" value="1"/>
</dbReference>
<dbReference type="PANTHER" id="PTHR33337:SF40">
    <property type="entry name" value="CENP-V_GFA DOMAIN-CONTAINING PROTEIN-RELATED"/>
    <property type="match status" value="1"/>
</dbReference>
<dbReference type="AlphaFoldDB" id="A0A8G0ZW60"/>
<dbReference type="GO" id="GO:0046872">
    <property type="term" value="F:metal ion binding"/>
    <property type="evidence" value="ECO:0007669"/>
    <property type="project" value="UniProtKB-KW"/>
</dbReference>
<proteinExistence type="inferred from homology"/>
<dbReference type="GO" id="GO:0016846">
    <property type="term" value="F:carbon-sulfur lyase activity"/>
    <property type="evidence" value="ECO:0007669"/>
    <property type="project" value="InterPro"/>
</dbReference>
<protein>
    <submittedName>
        <fullName evidence="6">GFA family protein</fullName>
    </submittedName>
</protein>
<gene>
    <name evidence="6" type="ORF">JO391_15480</name>
</gene>
<evidence type="ECO:0000259" key="5">
    <source>
        <dbReference type="PROSITE" id="PS51891"/>
    </source>
</evidence>
<evidence type="ECO:0000256" key="2">
    <source>
        <dbReference type="ARBA" id="ARBA00022723"/>
    </source>
</evidence>
<dbReference type="Proteomes" id="UP000826300">
    <property type="component" value="Chromosome"/>
</dbReference>
<accession>A0A8G0ZW60</accession>
<keyword evidence="7" id="KW-1185">Reference proteome</keyword>
<comment type="similarity">
    <text evidence="1">Belongs to the Gfa family.</text>
</comment>
<dbReference type="Pfam" id="PF04828">
    <property type="entry name" value="GFA"/>
    <property type="match status" value="1"/>
</dbReference>
<feature type="domain" description="CENP-V/GFA" evidence="5">
    <location>
        <begin position="4"/>
        <end position="108"/>
    </location>
</feature>
<sequence length="150" mass="16220">MDVHEGGCACGAVRYRVAGQPVKTAVCHCRYCQLRTGSAFGLSAYFDAGQVERLSGALKDYSFTTESGRRFTTQFCPDCGTSVFWLLEMSPDLIGVAGGTFDPPTFWFPVTREIFTRSAAPFVHTDIPAKSETTASYAPVCADPVARRGA</sequence>
<dbReference type="PANTHER" id="PTHR33337">
    <property type="entry name" value="GFA DOMAIN-CONTAINING PROTEIN"/>
    <property type="match status" value="1"/>
</dbReference>
<evidence type="ECO:0000256" key="1">
    <source>
        <dbReference type="ARBA" id="ARBA00005495"/>
    </source>
</evidence>